<feature type="transmembrane region" description="Helical" evidence="7">
    <location>
        <begin position="12"/>
        <end position="41"/>
    </location>
</feature>
<feature type="transmembrane region" description="Helical" evidence="7">
    <location>
        <begin position="203"/>
        <end position="227"/>
    </location>
</feature>
<evidence type="ECO:0000256" key="1">
    <source>
        <dbReference type="ARBA" id="ARBA00004651"/>
    </source>
</evidence>
<dbReference type="EMBL" id="CAFBNG010000002">
    <property type="protein sequence ID" value="CAB4930203.1"/>
    <property type="molecule type" value="Genomic_DNA"/>
</dbReference>
<dbReference type="Pfam" id="PF00528">
    <property type="entry name" value="BPD_transp_1"/>
    <property type="match status" value="1"/>
</dbReference>
<evidence type="ECO:0000313" key="9">
    <source>
        <dbReference type="EMBL" id="CAB4930203.1"/>
    </source>
</evidence>
<reference evidence="9" key="1">
    <citation type="submission" date="2020-05" db="EMBL/GenBank/DDBJ databases">
        <authorList>
            <person name="Chiriac C."/>
            <person name="Salcher M."/>
            <person name="Ghai R."/>
            <person name="Kavagutti S V."/>
        </authorList>
    </citation>
    <scope>NUCLEOTIDE SEQUENCE</scope>
</reference>
<feature type="transmembrane region" description="Helical" evidence="7">
    <location>
        <begin position="158"/>
        <end position="182"/>
    </location>
</feature>
<evidence type="ECO:0000256" key="5">
    <source>
        <dbReference type="ARBA" id="ARBA00022989"/>
    </source>
</evidence>
<name>A0A6J7IG42_9ZZZZ</name>
<gene>
    <name evidence="9" type="ORF">UFOPK3774_00021</name>
</gene>
<comment type="subcellular location">
    <subcellularLocation>
        <location evidence="1">Cell membrane</location>
        <topology evidence="1">Multi-pass membrane protein</topology>
    </subcellularLocation>
</comment>
<evidence type="ECO:0000256" key="2">
    <source>
        <dbReference type="ARBA" id="ARBA00022448"/>
    </source>
</evidence>
<evidence type="ECO:0000256" key="4">
    <source>
        <dbReference type="ARBA" id="ARBA00022692"/>
    </source>
</evidence>
<sequence length="293" mass="32873">MRTAFKKREARSGYIFALPAGLLVISLVIYPLTYGIFISFFKTNLIDSWEFVGLRYYKQILTNHDFLQSIKVSATFAFFVVIGNLIVGLLLATILNQKIRFATAFKIILMLPWLLPEVVAALIWKWLLNPTYGLVNYLLQTVGVIDKDVSWFDSGRSAFTLCVCVAIWKGFPIVMIMMSAGLKNIPSERYEAAAIDGANKWQQFRYISIPGLMPIILVMAILETAWWFKHFTIIWLLASGGPAGATTVVSIDIYTQAFQNFAFGRASAEAVVILVLLLAVSGLYSKVLRDESE</sequence>
<keyword evidence="2" id="KW-0813">Transport</keyword>
<dbReference type="InterPro" id="IPR035906">
    <property type="entry name" value="MetI-like_sf"/>
</dbReference>
<keyword evidence="6 7" id="KW-0472">Membrane</keyword>
<feature type="transmembrane region" description="Helical" evidence="7">
    <location>
        <begin position="266"/>
        <end position="284"/>
    </location>
</feature>
<feature type="domain" description="ABC transmembrane type-1" evidence="8">
    <location>
        <begin position="70"/>
        <end position="284"/>
    </location>
</feature>
<dbReference type="SUPFAM" id="SSF161098">
    <property type="entry name" value="MetI-like"/>
    <property type="match status" value="1"/>
</dbReference>
<dbReference type="PANTHER" id="PTHR30193:SF37">
    <property type="entry name" value="INNER MEMBRANE ABC TRANSPORTER PERMEASE PROTEIN YCJO"/>
    <property type="match status" value="1"/>
</dbReference>
<dbReference type="AlphaFoldDB" id="A0A6J7IG42"/>
<dbReference type="InterPro" id="IPR051393">
    <property type="entry name" value="ABC_transporter_permease"/>
</dbReference>
<dbReference type="CDD" id="cd06261">
    <property type="entry name" value="TM_PBP2"/>
    <property type="match status" value="1"/>
</dbReference>
<evidence type="ECO:0000256" key="6">
    <source>
        <dbReference type="ARBA" id="ARBA00023136"/>
    </source>
</evidence>
<keyword evidence="4 7" id="KW-0812">Transmembrane</keyword>
<dbReference type="GO" id="GO:0005886">
    <property type="term" value="C:plasma membrane"/>
    <property type="evidence" value="ECO:0007669"/>
    <property type="project" value="UniProtKB-SubCell"/>
</dbReference>
<organism evidence="9">
    <name type="scientific">freshwater metagenome</name>
    <dbReference type="NCBI Taxonomy" id="449393"/>
    <lineage>
        <taxon>unclassified sequences</taxon>
        <taxon>metagenomes</taxon>
        <taxon>ecological metagenomes</taxon>
    </lineage>
</organism>
<feature type="transmembrane region" description="Helical" evidence="7">
    <location>
        <begin position="76"/>
        <end position="95"/>
    </location>
</feature>
<feature type="transmembrane region" description="Helical" evidence="7">
    <location>
        <begin position="107"/>
        <end position="127"/>
    </location>
</feature>
<protein>
    <submittedName>
        <fullName evidence="9">Unannotated protein</fullName>
    </submittedName>
</protein>
<dbReference type="Gene3D" id="1.10.3720.10">
    <property type="entry name" value="MetI-like"/>
    <property type="match status" value="1"/>
</dbReference>
<keyword evidence="5 7" id="KW-1133">Transmembrane helix</keyword>
<dbReference type="InterPro" id="IPR000515">
    <property type="entry name" value="MetI-like"/>
</dbReference>
<evidence type="ECO:0000256" key="7">
    <source>
        <dbReference type="SAM" id="Phobius"/>
    </source>
</evidence>
<evidence type="ECO:0000259" key="8">
    <source>
        <dbReference type="PROSITE" id="PS50928"/>
    </source>
</evidence>
<dbReference type="PROSITE" id="PS50928">
    <property type="entry name" value="ABC_TM1"/>
    <property type="match status" value="1"/>
</dbReference>
<keyword evidence="3" id="KW-1003">Cell membrane</keyword>
<proteinExistence type="predicted"/>
<dbReference type="PANTHER" id="PTHR30193">
    <property type="entry name" value="ABC TRANSPORTER PERMEASE PROTEIN"/>
    <property type="match status" value="1"/>
</dbReference>
<accession>A0A6J7IG42</accession>
<feature type="transmembrane region" description="Helical" evidence="7">
    <location>
        <begin position="233"/>
        <end position="254"/>
    </location>
</feature>
<dbReference type="GO" id="GO:0055085">
    <property type="term" value="P:transmembrane transport"/>
    <property type="evidence" value="ECO:0007669"/>
    <property type="project" value="InterPro"/>
</dbReference>
<evidence type="ECO:0000256" key="3">
    <source>
        <dbReference type="ARBA" id="ARBA00022475"/>
    </source>
</evidence>